<dbReference type="AlphaFoldDB" id="A0A5B8RSK5"/>
<dbReference type="UniPathway" id="UPA00232"/>
<dbReference type="GO" id="GO:0061542">
    <property type="term" value="F:3-demethylubiquinol 3-O-methyltransferase activity"/>
    <property type="evidence" value="ECO:0007669"/>
    <property type="project" value="UniProtKB-UniRule"/>
</dbReference>
<dbReference type="Gene3D" id="3.40.50.150">
    <property type="entry name" value="Vaccinia Virus protein VP39"/>
    <property type="match status" value="1"/>
</dbReference>
<evidence type="ECO:0000256" key="2">
    <source>
        <dbReference type="ARBA" id="ARBA00022679"/>
    </source>
</evidence>
<dbReference type="Pfam" id="PF13489">
    <property type="entry name" value="Methyltransf_23"/>
    <property type="match status" value="1"/>
</dbReference>
<organism evidence="6 7">
    <name type="scientific">Comamonas flocculans</name>
    <dbReference type="NCBI Taxonomy" id="2597701"/>
    <lineage>
        <taxon>Bacteria</taxon>
        <taxon>Pseudomonadati</taxon>
        <taxon>Pseudomonadota</taxon>
        <taxon>Betaproteobacteria</taxon>
        <taxon>Burkholderiales</taxon>
        <taxon>Comamonadaceae</taxon>
        <taxon>Comamonas</taxon>
    </lineage>
</organism>
<keyword evidence="1 5" id="KW-0489">Methyltransferase</keyword>
<evidence type="ECO:0000256" key="4">
    <source>
        <dbReference type="ARBA" id="ARBA00022691"/>
    </source>
</evidence>
<sequence>MTTNPPSNVDRREVDKFDRIARLWWDPKGKMGMLHVINPLRSQFTFDHVDVRGKRVVDVGCGGGILTETLAKAGADVIGLDQSELTLQVARRHAAQAGLSIDYRLQTVETLAQQEPGSYDVVTCLEMLEHVPDPAAIIQACAQLLKPGGHAIFSTINRNFKAWLFAIIGGEYILRILPRGTHDYAKLIRPDELRSWAGQAGLKHLRSASLMYHPLFKRFRVAAGKEDVNYMMSCVKEA</sequence>
<feature type="binding site" evidence="5">
    <location>
        <position position="81"/>
    </location>
    <ligand>
        <name>S-adenosyl-L-methionine</name>
        <dbReference type="ChEBI" id="CHEBI:59789"/>
    </ligand>
</feature>
<evidence type="ECO:0000256" key="1">
    <source>
        <dbReference type="ARBA" id="ARBA00022603"/>
    </source>
</evidence>
<dbReference type="SUPFAM" id="SSF53335">
    <property type="entry name" value="S-adenosyl-L-methionine-dependent methyltransferases"/>
    <property type="match status" value="1"/>
</dbReference>
<comment type="catalytic activity">
    <reaction evidence="5">
        <text>a 3-(all-trans-polyprenyl)benzene-1,2-diol + S-adenosyl-L-methionine = a 2-methoxy-6-(all-trans-polyprenyl)phenol + S-adenosyl-L-homocysteine + H(+)</text>
        <dbReference type="Rhea" id="RHEA:31411"/>
        <dbReference type="Rhea" id="RHEA-COMP:9550"/>
        <dbReference type="Rhea" id="RHEA-COMP:9551"/>
        <dbReference type="ChEBI" id="CHEBI:15378"/>
        <dbReference type="ChEBI" id="CHEBI:57856"/>
        <dbReference type="ChEBI" id="CHEBI:59789"/>
        <dbReference type="ChEBI" id="CHEBI:62729"/>
        <dbReference type="ChEBI" id="CHEBI:62731"/>
        <dbReference type="EC" id="2.1.1.222"/>
    </reaction>
</comment>
<dbReference type="EC" id="2.1.1.64" evidence="5"/>
<dbReference type="PANTHER" id="PTHR43464:SF19">
    <property type="entry name" value="UBIQUINONE BIOSYNTHESIS O-METHYLTRANSFERASE, MITOCHONDRIAL"/>
    <property type="match status" value="1"/>
</dbReference>
<dbReference type="PANTHER" id="PTHR43464">
    <property type="entry name" value="METHYLTRANSFERASE"/>
    <property type="match status" value="1"/>
</dbReference>
<feature type="binding site" evidence="5">
    <location>
        <position position="60"/>
    </location>
    <ligand>
        <name>S-adenosyl-L-methionine</name>
        <dbReference type="ChEBI" id="CHEBI:59789"/>
    </ligand>
</feature>
<dbReference type="InterPro" id="IPR010233">
    <property type="entry name" value="UbiG_MeTrfase"/>
</dbReference>
<accession>A0A5B8RSK5</accession>
<dbReference type="RefSeq" id="WP_146911213.1">
    <property type="nucleotide sequence ID" value="NZ_CP042344.1"/>
</dbReference>
<dbReference type="HAMAP" id="MF_00472">
    <property type="entry name" value="UbiG"/>
    <property type="match status" value="1"/>
</dbReference>
<feature type="binding site" evidence="5">
    <location>
        <position position="125"/>
    </location>
    <ligand>
        <name>S-adenosyl-L-methionine</name>
        <dbReference type="ChEBI" id="CHEBI:59789"/>
    </ligand>
</feature>
<dbReference type="OrthoDB" id="9801538at2"/>
<comment type="pathway">
    <text evidence="5">Cofactor biosynthesis; ubiquinone biosynthesis.</text>
</comment>
<dbReference type="CDD" id="cd02440">
    <property type="entry name" value="AdoMet_MTases"/>
    <property type="match status" value="1"/>
</dbReference>
<gene>
    <name evidence="5 6" type="primary">ubiG</name>
    <name evidence="6" type="ORF">FOZ74_00745</name>
</gene>
<evidence type="ECO:0000256" key="5">
    <source>
        <dbReference type="HAMAP-Rule" id="MF_00472"/>
    </source>
</evidence>
<proteinExistence type="inferred from homology"/>
<dbReference type="GO" id="GO:0102208">
    <property type="term" value="F:2-polyprenyl-6-hydroxyphenol methylase activity"/>
    <property type="evidence" value="ECO:0007669"/>
    <property type="project" value="UniProtKB-EC"/>
</dbReference>
<dbReference type="Proteomes" id="UP000321199">
    <property type="component" value="Chromosome"/>
</dbReference>
<dbReference type="GO" id="GO:0032259">
    <property type="term" value="P:methylation"/>
    <property type="evidence" value="ECO:0007669"/>
    <property type="project" value="UniProtKB-KW"/>
</dbReference>
<dbReference type="EMBL" id="CP042344">
    <property type="protein sequence ID" value="QEA11692.1"/>
    <property type="molecule type" value="Genomic_DNA"/>
</dbReference>
<protein>
    <recommendedName>
        <fullName evidence="5">Ubiquinone biosynthesis O-methyltransferase</fullName>
    </recommendedName>
    <alternativeName>
        <fullName evidence="5">2-polyprenyl-6-hydroxyphenol methylase</fullName>
        <ecNumber evidence="5">2.1.1.222</ecNumber>
    </alternativeName>
    <alternativeName>
        <fullName evidence="5">3-demethylubiquinone 3-O-methyltransferase</fullName>
        <ecNumber evidence="5">2.1.1.64</ecNumber>
    </alternativeName>
</protein>
<evidence type="ECO:0000256" key="3">
    <source>
        <dbReference type="ARBA" id="ARBA00022688"/>
    </source>
</evidence>
<name>A0A5B8RSK5_9BURK</name>
<evidence type="ECO:0000313" key="6">
    <source>
        <dbReference type="EMBL" id="QEA11692.1"/>
    </source>
</evidence>
<keyword evidence="4 5" id="KW-0949">S-adenosyl-L-methionine</keyword>
<evidence type="ECO:0000313" key="7">
    <source>
        <dbReference type="Proteomes" id="UP000321199"/>
    </source>
</evidence>
<comment type="similarity">
    <text evidence="5">Belongs to the methyltransferase superfamily. UbiG/COQ3 family.</text>
</comment>
<dbReference type="NCBIfam" id="TIGR01983">
    <property type="entry name" value="UbiG"/>
    <property type="match status" value="1"/>
</dbReference>
<dbReference type="InterPro" id="IPR029063">
    <property type="entry name" value="SAM-dependent_MTases_sf"/>
</dbReference>
<dbReference type="EC" id="2.1.1.222" evidence="5"/>
<dbReference type="KEGG" id="cof:FOZ74_00745"/>
<reference evidence="6 7" key="1">
    <citation type="submission" date="2019-07" db="EMBL/GenBank/DDBJ databases">
        <title>Complete genome sequence of Comamonas sp. NLF 7-7 isolated from livestock.</title>
        <authorList>
            <person name="Kim D.H."/>
            <person name="Kim J.G."/>
        </authorList>
    </citation>
    <scope>NUCLEOTIDE SEQUENCE [LARGE SCALE GENOMIC DNA]</scope>
    <source>
        <strain evidence="6 7">NLF 7-7</strain>
    </source>
</reference>
<comment type="catalytic activity">
    <reaction evidence="5">
        <text>a 3-demethylubiquinol + S-adenosyl-L-methionine = a ubiquinol + S-adenosyl-L-homocysteine + H(+)</text>
        <dbReference type="Rhea" id="RHEA:44380"/>
        <dbReference type="Rhea" id="RHEA-COMP:9566"/>
        <dbReference type="Rhea" id="RHEA-COMP:10914"/>
        <dbReference type="ChEBI" id="CHEBI:15378"/>
        <dbReference type="ChEBI" id="CHEBI:17976"/>
        <dbReference type="ChEBI" id="CHEBI:57856"/>
        <dbReference type="ChEBI" id="CHEBI:59789"/>
        <dbReference type="ChEBI" id="CHEBI:84422"/>
        <dbReference type="EC" id="2.1.1.64"/>
    </reaction>
</comment>
<keyword evidence="7" id="KW-1185">Reference proteome</keyword>
<keyword evidence="2 5" id="KW-0808">Transferase</keyword>
<keyword evidence="3 5" id="KW-0831">Ubiquinone biosynthesis</keyword>
<dbReference type="GO" id="GO:0010420">
    <property type="term" value="F:polyprenyldihydroxybenzoate methyltransferase activity"/>
    <property type="evidence" value="ECO:0007669"/>
    <property type="project" value="InterPro"/>
</dbReference>
<comment type="function">
    <text evidence="5">O-methyltransferase that catalyzes the 2 O-methylation steps in the ubiquinone biosynthetic pathway.</text>
</comment>
<feature type="binding site" evidence="5">
    <location>
        <position position="41"/>
    </location>
    <ligand>
        <name>S-adenosyl-L-methionine</name>
        <dbReference type="ChEBI" id="CHEBI:59789"/>
    </ligand>
</feature>